<dbReference type="EMBL" id="JXRA01000104">
    <property type="protein sequence ID" value="KIO75352.1"/>
    <property type="molecule type" value="Genomic_DNA"/>
</dbReference>
<evidence type="ECO:0000313" key="5">
    <source>
        <dbReference type="EMBL" id="KIO75352.1"/>
    </source>
</evidence>
<keyword evidence="3" id="KW-0804">Transcription</keyword>
<dbReference type="PRINTS" id="PR00032">
    <property type="entry name" value="HTHARAC"/>
</dbReference>
<dbReference type="InterPro" id="IPR018060">
    <property type="entry name" value="HTH_AraC"/>
</dbReference>
<dbReference type="Gene3D" id="1.10.10.60">
    <property type="entry name" value="Homeodomain-like"/>
    <property type="match status" value="1"/>
</dbReference>
<dbReference type="InterPro" id="IPR014710">
    <property type="entry name" value="RmlC-like_jellyroll"/>
</dbReference>
<dbReference type="InterPro" id="IPR037923">
    <property type="entry name" value="HTH-like"/>
</dbReference>
<dbReference type="PANTHER" id="PTHR43280:SF32">
    <property type="entry name" value="TRANSCRIPTIONAL REGULATORY PROTEIN"/>
    <property type="match status" value="1"/>
</dbReference>
<dbReference type="InterPro" id="IPR020449">
    <property type="entry name" value="Tscrpt_reg_AraC-type_HTH"/>
</dbReference>
<dbReference type="InterPro" id="IPR009057">
    <property type="entry name" value="Homeodomain-like_sf"/>
</dbReference>
<dbReference type="SUPFAM" id="SSF51215">
    <property type="entry name" value="Regulatory protein AraC"/>
    <property type="match status" value="1"/>
</dbReference>
<name>A0A0D0GDH8_9SPHI</name>
<evidence type="ECO:0000256" key="3">
    <source>
        <dbReference type="ARBA" id="ARBA00023163"/>
    </source>
</evidence>
<feature type="domain" description="HTH araC/xylS-type" evidence="4">
    <location>
        <begin position="181"/>
        <end position="279"/>
    </location>
</feature>
<dbReference type="SMART" id="SM00342">
    <property type="entry name" value="HTH_ARAC"/>
    <property type="match status" value="1"/>
</dbReference>
<proteinExistence type="predicted"/>
<dbReference type="PANTHER" id="PTHR43280">
    <property type="entry name" value="ARAC-FAMILY TRANSCRIPTIONAL REGULATOR"/>
    <property type="match status" value="1"/>
</dbReference>
<evidence type="ECO:0000259" key="4">
    <source>
        <dbReference type="PROSITE" id="PS01124"/>
    </source>
</evidence>
<evidence type="ECO:0000256" key="1">
    <source>
        <dbReference type="ARBA" id="ARBA00023015"/>
    </source>
</evidence>
<dbReference type="InterPro" id="IPR003313">
    <property type="entry name" value="AraC-bd"/>
</dbReference>
<keyword evidence="1" id="KW-0805">Transcription regulation</keyword>
<dbReference type="GO" id="GO:0043565">
    <property type="term" value="F:sequence-specific DNA binding"/>
    <property type="evidence" value="ECO:0007669"/>
    <property type="project" value="InterPro"/>
</dbReference>
<dbReference type="AlphaFoldDB" id="A0A0D0GDH8"/>
<protein>
    <submittedName>
        <fullName evidence="5">AraC family transcriptional regulator</fullName>
    </submittedName>
</protein>
<evidence type="ECO:0000313" key="6">
    <source>
        <dbReference type="Proteomes" id="UP000032049"/>
    </source>
</evidence>
<dbReference type="Proteomes" id="UP000032049">
    <property type="component" value="Unassembled WGS sequence"/>
</dbReference>
<dbReference type="STRING" id="1503925.TH53_21100"/>
<dbReference type="RefSeq" id="WP_041885244.1">
    <property type="nucleotide sequence ID" value="NZ_CP157278.1"/>
</dbReference>
<dbReference type="SUPFAM" id="SSF46689">
    <property type="entry name" value="Homeodomain-like"/>
    <property type="match status" value="1"/>
</dbReference>
<organism evidence="5 6">
    <name type="scientific">Pedobacter lusitanus</name>
    <dbReference type="NCBI Taxonomy" id="1503925"/>
    <lineage>
        <taxon>Bacteria</taxon>
        <taxon>Pseudomonadati</taxon>
        <taxon>Bacteroidota</taxon>
        <taxon>Sphingobacteriia</taxon>
        <taxon>Sphingobacteriales</taxon>
        <taxon>Sphingobacteriaceae</taxon>
        <taxon>Pedobacter</taxon>
    </lineage>
</organism>
<dbReference type="Gene3D" id="2.60.120.10">
    <property type="entry name" value="Jelly Rolls"/>
    <property type="match status" value="1"/>
</dbReference>
<keyword evidence="2" id="KW-0238">DNA-binding</keyword>
<dbReference type="Pfam" id="PF02311">
    <property type="entry name" value="AraC_binding"/>
    <property type="match status" value="1"/>
</dbReference>
<dbReference type="PROSITE" id="PS01124">
    <property type="entry name" value="HTH_ARAC_FAMILY_2"/>
    <property type="match status" value="1"/>
</dbReference>
<keyword evidence="6" id="KW-1185">Reference proteome</keyword>
<gene>
    <name evidence="5" type="ORF">TH53_21100</name>
</gene>
<dbReference type="GO" id="GO:0003700">
    <property type="term" value="F:DNA-binding transcription factor activity"/>
    <property type="evidence" value="ECO:0007669"/>
    <property type="project" value="InterPro"/>
</dbReference>
<reference evidence="5 6" key="1">
    <citation type="submission" date="2015-01" db="EMBL/GenBank/DDBJ databases">
        <title>Draft genome sequence of Pedobacter sp. NL19 isolated from sludge of an effluent treatment pond in an abandoned uranium mine.</title>
        <authorList>
            <person name="Santos T."/>
            <person name="Caetano T."/>
            <person name="Covas C."/>
            <person name="Cruz A."/>
            <person name="Mendo S."/>
        </authorList>
    </citation>
    <scope>NUCLEOTIDE SEQUENCE [LARGE SCALE GENOMIC DNA]</scope>
    <source>
        <strain evidence="5 6">NL19</strain>
    </source>
</reference>
<sequence>MEGIPVRHLTTQKEPDFSGSFSIRNLTELLAGQDMIQELHRHDFFYILILEKGTGNHEIDFVPYTITDNSVFFMRPGQVHQLVLKAGSIGYLMGFRDESGDKTSGQLLRSAGNSNHYQLDADGIQKLLTLSTSVFHEYNNKKERYQEVIKANMQVFFIELIRQHNSSPSAQVNLYRQEQLEKFLELLETHIFSHKQVSEYADMLNISVYQLNAIAKTTLGKTSSELINEYILLEAKRCLLATPSQINQIAYRLGYEDVSYFIRFFKKHTGYSPESFRHNFR</sequence>
<evidence type="ECO:0000256" key="2">
    <source>
        <dbReference type="ARBA" id="ARBA00023125"/>
    </source>
</evidence>
<dbReference type="OrthoDB" id="2585681at2"/>
<comment type="caution">
    <text evidence="5">The sequence shown here is derived from an EMBL/GenBank/DDBJ whole genome shotgun (WGS) entry which is preliminary data.</text>
</comment>
<dbReference type="Pfam" id="PF12833">
    <property type="entry name" value="HTH_18"/>
    <property type="match status" value="1"/>
</dbReference>
<accession>A0A0D0GDH8</accession>